<dbReference type="AlphaFoldDB" id="A0A5J5K140"/>
<dbReference type="RefSeq" id="WP_150935101.1">
    <property type="nucleotide sequence ID" value="NZ_VYTZ01000007.1"/>
</dbReference>
<sequence>MVEILDVIPRRYRALVLLATFTTLRWGGAGLKEPTARMGHSSTQAALIYLHATKDGDQAIAKALGQAFKAAAETKIEA</sequence>
<keyword evidence="2" id="KW-1185">Reference proteome</keyword>
<name>A0A5J5K140_9ACTN</name>
<proteinExistence type="predicted"/>
<evidence type="ECO:0000313" key="1">
    <source>
        <dbReference type="EMBL" id="KAA9376747.1"/>
    </source>
</evidence>
<accession>A0A5J5K140</accession>
<organism evidence="1 2">
    <name type="scientific">Microbispora cellulosiformans</name>
    <dbReference type="NCBI Taxonomy" id="2614688"/>
    <lineage>
        <taxon>Bacteria</taxon>
        <taxon>Bacillati</taxon>
        <taxon>Actinomycetota</taxon>
        <taxon>Actinomycetes</taxon>
        <taxon>Streptosporangiales</taxon>
        <taxon>Streptosporangiaceae</taxon>
        <taxon>Microbispora</taxon>
    </lineage>
</organism>
<dbReference type="Proteomes" id="UP000327011">
    <property type="component" value="Unassembled WGS sequence"/>
</dbReference>
<dbReference type="EMBL" id="VYTZ01000007">
    <property type="protein sequence ID" value="KAA9376747.1"/>
    <property type="molecule type" value="Genomic_DNA"/>
</dbReference>
<reference evidence="1 2" key="1">
    <citation type="submission" date="2019-09" db="EMBL/GenBank/DDBJ databases">
        <title>Screening of Novel Bioactive Compounds from Soil-Associated.</title>
        <authorList>
            <person name="Gong X."/>
        </authorList>
    </citation>
    <scope>NUCLEOTIDE SEQUENCE [LARGE SCALE GENOMIC DNA]</scope>
    <source>
        <strain evidence="1 2">Gxj-6</strain>
    </source>
</reference>
<comment type="caution">
    <text evidence="1">The sequence shown here is derived from an EMBL/GenBank/DDBJ whole genome shotgun (WGS) entry which is preliminary data.</text>
</comment>
<gene>
    <name evidence="1" type="ORF">F5972_19855</name>
</gene>
<evidence type="ECO:0000313" key="2">
    <source>
        <dbReference type="Proteomes" id="UP000327011"/>
    </source>
</evidence>
<protein>
    <recommendedName>
        <fullName evidence="3">Tyrosine-type recombinase/integrase</fullName>
    </recommendedName>
</protein>
<evidence type="ECO:0008006" key="3">
    <source>
        <dbReference type="Google" id="ProtNLM"/>
    </source>
</evidence>